<evidence type="ECO:0000256" key="2">
    <source>
        <dbReference type="ARBA" id="ARBA00010473"/>
    </source>
</evidence>
<dbReference type="InterPro" id="IPR007292">
    <property type="entry name" value="Nuclear_fusion_Kar5"/>
</dbReference>
<evidence type="ECO:0000256" key="4">
    <source>
        <dbReference type="ARBA" id="ARBA00022692"/>
    </source>
</evidence>
<dbReference type="GO" id="GO:0000742">
    <property type="term" value="P:karyogamy involved in conjugation with cellular fusion"/>
    <property type="evidence" value="ECO:0007669"/>
    <property type="project" value="UniProtKB-UniRule"/>
</dbReference>
<dbReference type="GO" id="GO:0031965">
    <property type="term" value="C:nuclear membrane"/>
    <property type="evidence" value="ECO:0007669"/>
    <property type="project" value="UniProtKB-SubCell"/>
</dbReference>
<keyword evidence="13" id="KW-1185">Reference proteome</keyword>
<sequence length="568" mass="63923">MKIQGRTTRSTMIKIVLFHVPAALSYYHSPPADAAPTVNIESLFQYTTTRNHKVISQAVDFVVSMQTAPTCTRMAASHLMNECKLLEHAPDFAKSRPEAYLDNVKTEYAAKLAVCELLSAQPHNPSPPPHCELLVPSSKACGRGGWWHNKPEVPSDKQCYPELKEYQYMQCLKSLQSTPQFWTSFSNARQNAVVMCQASRDAIERENHLETFKNLTQVLGVVTSTMQKTTEDYESLIREQRHFSEEARESHQQLKEDIQSVQQKAVATAGVIDQKFHTFMESSISELIAALANSQSTEIDQIHQRMQDFSQDLMAETSQFARFFTDELRLYHHQSLSNLETHHQAQVDSYSILFGHMNGIQDTMNKTSDYADMSLAKADAIAHRLNTFESQTENIAEGFAFLSAVPALVKSLIRGFIGTIGILFIFTVLFKLNKAIAIYAAGACSSAYLLHACGIFDWLGGLPSHISNVHSQGPFATVANMTPTQKGAGIVLLLWFGAYPIARINSYFGMIVGTLIGHLLRSLWVRQYHNDGGIWTLTQHRDTEHYFIPQVGPSHRPWFLHDLAFYLR</sequence>
<protein>
    <recommendedName>
        <fullName evidence="14">Nuclear fusion protein KAR5</fullName>
    </recommendedName>
</protein>
<dbReference type="GO" id="GO:0048288">
    <property type="term" value="P:nuclear membrane fusion involved in karyogamy"/>
    <property type="evidence" value="ECO:0007669"/>
    <property type="project" value="UniProtKB-UniRule"/>
</dbReference>
<keyword evidence="4 11" id="KW-0812">Transmembrane</keyword>
<comment type="caution">
    <text evidence="12">The sequence shown here is derived from an EMBL/GenBank/DDBJ whole genome shotgun (WGS) entry which is preliminary data.</text>
</comment>
<comment type="subcellular location">
    <subcellularLocation>
        <location evidence="11">Endoplasmic reticulum membrane</location>
    </subcellularLocation>
    <subcellularLocation>
        <location evidence="11">Nucleus membrane</location>
    </subcellularLocation>
</comment>
<feature type="transmembrane region" description="Helical" evidence="11">
    <location>
        <begin position="412"/>
        <end position="430"/>
    </location>
</feature>
<dbReference type="EMBL" id="JAPEUY010000007">
    <property type="protein sequence ID" value="KAJ4371309.1"/>
    <property type="molecule type" value="Genomic_DNA"/>
</dbReference>
<dbReference type="PANTHER" id="PTHR28012:SF1">
    <property type="entry name" value="NUCLEAR FUSION PROTEIN KAR5"/>
    <property type="match status" value="1"/>
</dbReference>
<keyword evidence="9" id="KW-0325">Glycoprotein</keyword>
<keyword evidence="5 11" id="KW-0732">Signal</keyword>
<reference evidence="12" key="1">
    <citation type="submission" date="2022-10" db="EMBL/GenBank/DDBJ databases">
        <title>Tapping the CABI collections for fungal endophytes: first genome assemblies for Collariella, Neodidymelliopsis, Ascochyta clinopodiicola, Didymella pomorum, Didymosphaeria variabile, Neocosmospora piperis and Neocucurbitaria cava.</title>
        <authorList>
            <person name="Hill R."/>
        </authorList>
    </citation>
    <scope>NUCLEOTIDE SEQUENCE</scope>
    <source>
        <strain evidence="12">IMI 356814</strain>
    </source>
</reference>
<comment type="similarity">
    <text evidence="2 11">Belongs to the KAR5 family.</text>
</comment>
<keyword evidence="6 11" id="KW-0256">Endoplasmic reticulum</keyword>
<evidence type="ECO:0000256" key="9">
    <source>
        <dbReference type="ARBA" id="ARBA00023180"/>
    </source>
</evidence>
<evidence type="ECO:0000313" key="13">
    <source>
        <dbReference type="Proteomes" id="UP001140560"/>
    </source>
</evidence>
<keyword evidence="7 11" id="KW-1133">Transmembrane helix</keyword>
<evidence type="ECO:0000256" key="1">
    <source>
        <dbReference type="ARBA" id="ARBA00003389"/>
    </source>
</evidence>
<keyword evidence="8 11" id="KW-0472">Membrane</keyword>
<keyword evidence="10 11" id="KW-0539">Nucleus</keyword>
<gene>
    <name evidence="12" type="ORF">N0V83_004526</name>
</gene>
<dbReference type="PANTHER" id="PTHR28012">
    <property type="entry name" value="NUCLEAR FUSION PROTEIN KAR5"/>
    <property type="match status" value="1"/>
</dbReference>
<comment type="function">
    <text evidence="1 11">Required for nuclear membrane fusion during karyogamy.</text>
</comment>
<proteinExistence type="inferred from homology"/>
<evidence type="ECO:0000256" key="6">
    <source>
        <dbReference type="ARBA" id="ARBA00022824"/>
    </source>
</evidence>
<dbReference type="Pfam" id="PF04163">
    <property type="entry name" value="Tht1"/>
    <property type="match status" value="1"/>
</dbReference>
<dbReference type="GO" id="GO:0005789">
    <property type="term" value="C:endoplasmic reticulum membrane"/>
    <property type="evidence" value="ECO:0007669"/>
    <property type="project" value="UniProtKB-SubCell"/>
</dbReference>
<dbReference type="OrthoDB" id="5311848at2759"/>
<name>A0A9W9CMA3_9PLEO</name>
<keyword evidence="3 11" id="KW-0415">Karyogamy</keyword>
<evidence type="ECO:0000256" key="7">
    <source>
        <dbReference type="ARBA" id="ARBA00022989"/>
    </source>
</evidence>
<dbReference type="Proteomes" id="UP001140560">
    <property type="component" value="Unassembled WGS sequence"/>
</dbReference>
<feature type="transmembrane region" description="Helical" evidence="11">
    <location>
        <begin position="501"/>
        <end position="520"/>
    </location>
</feature>
<evidence type="ECO:0000256" key="10">
    <source>
        <dbReference type="ARBA" id="ARBA00023242"/>
    </source>
</evidence>
<evidence type="ECO:0000256" key="8">
    <source>
        <dbReference type="ARBA" id="ARBA00023136"/>
    </source>
</evidence>
<evidence type="ECO:0000256" key="11">
    <source>
        <dbReference type="RuleBase" id="RU368082"/>
    </source>
</evidence>
<evidence type="ECO:0000256" key="5">
    <source>
        <dbReference type="ARBA" id="ARBA00022729"/>
    </source>
</evidence>
<evidence type="ECO:0008006" key="14">
    <source>
        <dbReference type="Google" id="ProtNLM"/>
    </source>
</evidence>
<evidence type="ECO:0000313" key="12">
    <source>
        <dbReference type="EMBL" id="KAJ4371309.1"/>
    </source>
</evidence>
<accession>A0A9W9CMA3</accession>
<dbReference type="AlphaFoldDB" id="A0A9W9CMA3"/>
<feature type="transmembrane region" description="Helical" evidence="11">
    <location>
        <begin position="437"/>
        <end position="459"/>
    </location>
</feature>
<evidence type="ECO:0000256" key="3">
    <source>
        <dbReference type="ARBA" id="ARBA00022459"/>
    </source>
</evidence>
<organism evidence="12 13">
    <name type="scientific">Neocucurbitaria cava</name>
    <dbReference type="NCBI Taxonomy" id="798079"/>
    <lineage>
        <taxon>Eukaryota</taxon>
        <taxon>Fungi</taxon>
        <taxon>Dikarya</taxon>
        <taxon>Ascomycota</taxon>
        <taxon>Pezizomycotina</taxon>
        <taxon>Dothideomycetes</taxon>
        <taxon>Pleosporomycetidae</taxon>
        <taxon>Pleosporales</taxon>
        <taxon>Pleosporineae</taxon>
        <taxon>Cucurbitariaceae</taxon>
        <taxon>Neocucurbitaria</taxon>
    </lineage>
</organism>